<name>A0A380MZM9_9GAMM</name>
<dbReference type="PANTHER" id="PTHR42996:SF1">
    <property type="entry name" value="PHOSPHATE-BINDING PROTEIN PSTS"/>
    <property type="match status" value="1"/>
</dbReference>
<dbReference type="Proteomes" id="UP000254601">
    <property type="component" value="Unassembled WGS sequence"/>
</dbReference>
<keyword evidence="2" id="KW-1185">Reference proteome</keyword>
<evidence type="ECO:0000313" key="1">
    <source>
        <dbReference type="EMBL" id="SUO97141.1"/>
    </source>
</evidence>
<dbReference type="EMBL" id="UHIC01000001">
    <property type="protein sequence ID" value="SUO97141.1"/>
    <property type="molecule type" value="Genomic_DNA"/>
</dbReference>
<protein>
    <submittedName>
        <fullName evidence="1">Phosphate-binding protein pstS</fullName>
    </submittedName>
</protein>
<dbReference type="Gene3D" id="3.40.190.10">
    <property type="entry name" value="Periplasmic binding protein-like II"/>
    <property type="match status" value="2"/>
</dbReference>
<accession>A0A380MZM9</accession>
<sequence>MVNRAGKTVEPSLESFQAAGNADWKAAPGFNLTIANQSEDPKAWPIAASTFILVHTQPKNPENTKAALEFFAWAYKNGDSIAEELAYVPFSAENKTLFQQSWSAIKGKDGNPLYQ</sequence>
<proteinExistence type="predicted"/>
<organism evidence="1 2">
    <name type="scientific">Suttonella ornithocola</name>
    <dbReference type="NCBI Taxonomy" id="279832"/>
    <lineage>
        <taxon>Bacteria</taxon>
        <taxon>Pseudomonadati</taxon>
        <taxon>Pseudomonadota</taxon>
        <taxon>Gammaproteobacteria</taxon>
        <taxon>Cardiobacteriales</taxon>
        <taxon>Cardiobacteriaceae</taxon>
        <taxon>Suttonella</taxon>
    </lineage>
</organism>
<evidence type="ECO:0000313" key="2">
    <source>
        <dbReference type="Proteomes" id="UP000254601"/>
    </source>
</evidence>
<reference evidence="1 2" key="1">
    <citation type="submission" date="2018-06" db="EMBL/GenBank/DDBJ databases">
        <authorList>
            <consortium name="Pathogen Informatics"/>
            <person name="Doyle S."/>
        </authorList>
    </citation>
    <scope>NUCLEOTIDE SEQUENCE [LARGE SCALE GENOMIC DNA]</scope>
    <source>
        <strain evidence="1 2">NCTC13337</strain>
    </source>
</reference>
<dbReference type="PANTHER" id="PTHR42996">
    <property type="entry name" value="PHOSPHATE-BINDING PROTEIN PSTS"/>
    <property type="match status" value="1"/>
</dbReference>
<dbReference type="SUPFAM" id="SSF53850">
    <property type="entry name" value="Periplasmic binding protein-like II"/>
    <property type="match status" value="1"/>
</dbReference>
<dbReference type="InterPro" id="IPR050962">
    <property type="entry name" value="Phosphate-bind_PstS"/>
</dbReference>
<dbReference type="AlphaFoldDB" id="A0A380MZM9"/>
<gene>
    <name evidence="1" type="primary">pstS_2</name>
    <name evidence="1" type="ORF">NCTC13337_02196</name>
</gene>